<accession>A0ABT8F6A2</accession>
<evidence type="ECO:0008006" key="4">
    <source>
        <dbReference type="Google" id="ProtNLM"/>
    </source>
</evidence>
<evidence type="ECO:0000313" key="3">
    <source>
        <dbReference type="Proteomes" id="UP001168552"/>
    </source>
</evidence>
<evidence type="ECO:0000313" key="2">
    <source>
        <dbReference type="EMBL" id="MDN4165962.1"/>
    </source>
</evidence>
<protein>
    <recommendedName>
        <fullName evidence="4">DNA polymerase III subunit gamma/tau</fullName>
    </recommendedName>
</protein>
<feature type="region of interest" description="Disordered" evidence="1">
    <location>
        <begin position="1"/>
        <end position="47"/>
    </location>
</feature>
<reference evidence="2" key="1">
    <citation type="submission" date="2023-06" db="EMBL/GenBank/DDBJ databases">
        <title>Cytophagales bacterium Strain LB-30, isolated from soil.</title>
        <authorList>
            <person name="Liu B."/>
        </authorList>
    </citation>
    <scope>NUCLEOTIDE SEQUENCE</scope>
    <source>
        <strain evidence="2">LB-30</strain>
    </source>
</reference>
<name>A0ABT8F6A2_9BACT</name>
<comment type="caution">
    <text evidence="2">The sequence shown here is derived from an EMBL/GenBank/DDBJ whole genome shotgun (WGS) entry which is preliminary data.</text>
</comment>
<proteinExistence type="predicted"/>
<sequence length="168" mass="19290">MATKSIKSTPSIPTSLSQFKKAVEEKPQKEEKSIGEVGGSGATERVNQPYSEEELLEAWQKFAFSRKDLGKETEYMIMNQKPRLREGDVIAIYLTSTMQEEIFQNFRGDLLDYLRNTLQHFGIQIETELQIQTETARPYTQSDKFAHMAAKNPLLHTLRDKLGLDPDY</sequence>
<feature type="compositionally biased region" description="Basic and acidic residues" evidence="1">
    <location>
        <begin position="21"/>
        <end position="34"/>
    </location>
</feature>
<organism evidence="2 3">
    <name type="scientific">Shiella aurantiaca</name>
    <dbReference type="NCBI Taxonomy" id="3058365"/>
    <lineage>
        <taxon>Bacteria</taxon>
        <taxon>Pseudomonadati</taxon>
        <taxon>Bacteroidota</taxon>
        <taxon>Cytophagia</taxon>
        <taxon>Cytophagales</taxon>
        <taxon>Shiellaceae</taxon>
        <taxon>Shiella</taxon>
    </lineage>
</organism>
<dbReference type="Proteomes" id="UP001168552">
    <property type="component" value="Unassembled WGS sequence"/>
</dbReference>
<dbReference type="RefSeq" id="WP_320004497.1">
    <property type="nucleotide sequence ID" value="NZ_JAUHJS010000005.1"/>
</dbReference>
<dbReference type="EMBL" id="JAUHJS010000005">
    <property type="protein sequence ID" value="MDN4165962.1"/>
    <property type="molecule type" value="Genomic_DNA"/>
</dbReference>
<keyword evidence="3" id="KW-1185">Reference proteome</keyword>
<evidence type="ECO:0000256" key="1">
    <source>
        <dbReference type="SAM" id="MobiDB-lite"/>
    </source>
</evidence>
<gene>
    <name evidence="2" type="ORF">QWY31_10640</name>
</gene>
<feature type="compositionally biased region" description="Polar residues" evidence="1">
    <location>
        <begin position="1"/>
        <end position="18"/>
    </location>
</feature>